<dbReference type="PANTHER" id="PTHR42928:SF5">
    <property type="entry name" value="BLR1237 PROTEIN"/>
    <property type="match status" value="1"/>
</dbReference>
<proteinExistence type="inferred from homology"/>
<dbReference type="AlphaFoldDB" id="A0A7Y4H1I7"/>
<keyword evidence="3" id="KW-1185">Reference proteome</keyword>
<reference evidence="2 3" key="1">
    <citation type="submission" date="2020-03" db="EMBL/GenBank/DDBJ databases">
        <title>Bradyrhizobium diversity isolated from nodules of Muelleranthus trifoliolatus.</title>
        <authorList>
            <person name="Klepa M."/>
            <person name="Helene L."/>
            <person name="Hungria M."/>
        </authorList>
    </citation>
    <scope>NUCLEOTIDE SEQUENCE [LARGE SCALE GENOMIC DNA]</scope>
    <source>
        <strain evidence="2 3">WSM 1744</strain>
    </source>
</reference>
<comment type="caution">
    <text evidence="2">The sequence shown here is derived from an EMBL/GenBank/DDBJ whole genome shotgun (WGS) entry which is preliminary data.</text>
</comment>
<name>A0A7Y4H1I7_9BRAD</name>
<dbReference type="EMBL" id="JAAVLW010000002">
    <property type="protein sequence ID" value="NOJ45910.1"/>
    <property type="molecule type" value="Genomic_DNA"/>
</dbReference>
<sequence length="318" mass="33430">MSAISRRTVLLTGLLAPTIAYGQHFPSRPVTIITPFAPGASSDGVARIMGEKLAQLLGQPFVVENRPGAGGTTGLIALARSSADGHTIGIGATGALVINPHVPEASANFEPLRELTPIAKLVDIPLVLVANPGAGVRSLKELIDRSQQKTDGFSYGSTGVNSSQHLAIELVKKATKANLVHVPYRGSAPAMTDVLGGQIPLCSVDLTSAHPHIKAGKVVPLAIMSARRVDFVPDIPTFAEQGVPNVEVSAWLGMLGPAGIPNDIVVRVSEHIKTSLADSMVRERVRQISCVDAYLDSSDFSAFLQSQSAKMRDLVRSG</sequence>
<protein>
    <submittedName>
        <fullName evidence="2">Tripartite tricarboxylate transporter substrate binding protein</fullName>
    </submittedName>
</protein>
<gene>
    <name evidence="2" type="ORF">HCN50_06525</name>
</gene>
<evidence type="ECO:0000313" key="3">
    <source>
        <dbReference type="Proteomes" id="UP000528734"/>
    </source>
</evidence>
<dbReference type="PIRSF" id="PIRSF017082">
    <property type="entry name" value="YflP"/>
    <property type="match status" value="1"/>
</dbReference>
<dbReference type="PANTHER" id="PTHR42928">
    <property type="entry name" value="TRICARBOXYLATE-BINDING PROTEIN"/>
    <property type="match status" value="1"/>
</dbReference>
<dbReference type="InterPro" id="IPR042100">
    <property type="entry name" value="Bug_dom1"/>
</dbReference>
<dbReference type="Proteomes" id="UP000528734">
    <property type="component" value="Unassembled WGS sequence"/>
</dbReference>
<dbReference type="Pfam" id="PF03401">
    <property type="entry name" value="TctC"/>
    <property type="match status" value="1"/>
</dbReference>
<dbReference type="Gene3D" id="3.40.190.150">
    <property type="entry name" value="Bordetella uptake gene, domain 1"/>
    <property type="match status" value="1"/>
</dbReference>
<evidence type="ECO:0000313" key="2">
    <source>
        <dbReference type="EMBL" id="NOJ45910.1"/>
    </source>
</evidence>
<dbReference type="CDD" id="cd07012">
    <property type="entry name" value="PBP2_Bug_TTT"/>
    <property type="match status" value="1"/>
</dbReference>
<dbReference type="InterPro" id="IPR005064">
    <property type="entry name" value="BUG"/>
</dbReference>
<dbReference type="Gene3D" id="3.40.190.10">
    <property type="entry name" value="Periplasmic binding protein-like II"/>
    <property type="match status" value="1"/>
</dbReference>
<comment type="similarity">
    <text evidence="1">Belongs to the UPF0065 (bug) family.</text>
</comment>
<organism evidence="2 3">
    <name type="scientific">Bradyrhizobium archetypum</name>
    <dbReference type="NCBI Taxonomy" id="2721160"/>
    <lineage>
        <taxon>Bacteria</taxon>
        <taxon>Pseudomonadati</taxon>
        <taxon>Pseudomonadota</taxon>
        <taxon>Alphaproteobacteria</taxon>
        <taxon>Hyphomicrobiales</taxon>
        <taxon>Nitrobacteraceae</taxon>
        <taxon>Bradyrhizobium</taxon>
    </lineage>
</organism>
<evidence type="ECO:0000256" key="1">
    <source>
        <dbReference type="ARBA" id="ARBA00006987"/>
    </source>
</evidence>
<dbReference type="RefSeq" id="WP_171708800.1">
    <property type="nucleotide sequence ID" value="NZ_JAAVLW010000002.1"/>
</dbReference>
<accession>A0A7Y4H1I7</accession>
<dbReference type="SUPFAM" id="SSF53850">
    <property type="entry name" value="Periplasmic binding protein-like II"/>
    <property type="match status" value="1"/>
</dbReference>